<organism evidence="2 3">
    <name type="scientific">Mastacembelus armatus</name>
    <name type="common">zig-zag eel</name>
    <dbReference type="NCBI Taxonomy" id="205130"/>
    <lineage>
        <taxon>Eukaryota</taxon>
        <taxon>Metazoa</taxon>
        <taxon>Chordata</taxon>
        <taxon>Craniata</taxon>
        <taxon>Vertebrata</taxon>
        <taxon>Euteleostomi</taxon>
        <taxon>Actinopterygii</taxon>
        <taxon>Neopterygii</taxon>
        <taxon>Teleostei</taxon>
        <taxon>Neoteleostei</taxon>
        <taxon>Acanthomorphata</taxon>
        <taxon>Anabantaria</taxon>
        <taxon>Synbranchiformes</taxon>
        <taxon>Mastacembelidae</taxon>
        <taxon>Mastacembelus</taxon>
    </lineage>
</organism>
<evidence type="ECO:0008006" key="4">
    <source>
        <dbReference type="Google" id="ProtNLM"/>
    </source>
</evidence>
<feature type="chain" id="PRO_5030639665" description="Chemokine interleukin-8-like domain-containing protein" evidence="1">
    <location>
        <begin position="19"/>
        <end position="90"/>
    </location>
</feature>
<protein>
    <recommendedName>
        <fullName evidence="4">Chemokine interleukin-8-like domain-containing protein</fullName>
    </recommendedName>
</protein>
<evidence type="ECO:0000256" key="1">
    <source>
        <dbReference type="SAM" id="SignalP"/>
    </source>
</evidence>
<evidence type="ECO:0000313" key="2">
    <source>
        <dbReference type="Ensembl" id="ENSMAMP00000047537.1"/>
    </source>
</evidence>
<reference evidence="2" key="2">
    <citation type="submission" date="2025-09" db="UniProtKB">
        <authorList>
            <consortium name="Ensembl"/>
        </authorList>
    </citation>
    <scope>IDENTIFICATION</scope>
</reference>
<keyword evidence="3" id="KW-1185">Reference proteome</keyword>
<evidence type="ECO:0000313" key="3">
    <source>
        <dbReference type="Proteomes" id="UP000261640"/>
    </source>
</evidence>
<reference evidence="2" key="1">
    <citation type="submission" date="2025-08" db="UniProtKB">
        <authorList>
            <consortium name="Ensembl"/>
        </authorList>
    </citation>
    <scope>IDENTIFICATION</scope>
</reference>
<name>A0A7N8XCV7_9TELE</name>
<keyword evidence="1" id="KW-0732">Signal</keyword>
<proteinExistence type="predicted"/>
<dbReference type="InParanoid" id="A0A7N8XCV7"/>
<sequence length="90" mass="10569">MPFSITCKLLLMFVTVLCFLLDEKLNFYEIFPSCCMTASKAHIKKPVIQCYEQKEDSFPNCKIHSFISPKLNCIASWLPERLQRLKNVRH</sequence>
<dbReference type="Proteomes" id="UP000261640">
    <property type="component" value="Unplaced"/>
</dbReference>
<accession>A0A7N8XCV7</accession>
<feature type="signal peptide" evidence="1">
    <location>
        <begin position="1"/>
        <end position="18"/>
    </location>
</feature>
<dbReference type="Ensembl" id="ENSMAMT00000069421.1">
    <property type="protein sequence ID" value="ENSMAMP00000047537.1"/>
    <property type="gene ID" value="ENSMAMG00000026390.1"/>
</dbReference>
<dbReference type="GeneTree" id="ENSGT00940000177288"/>
<dbReference type="AlphaFoldDB" id="A0A7N8XCV7"/>